<comment type="catalytic activity">
    <reaction evidence="11">
        <text>Couples ATP hydrolysis with the unwinding of duplex DNA by translocating in the 3'-5' direction.</text>
        <dbReference type="EC" id="5.6.2.4"/>
    </reaction>
</comment>
<dbReference type="RefSeq" id="WP_238246112.1">
    <property type="nucleotide sequence ID" value="NZ_BPQP01000074.1"/>
</dbReference>
<evidence type="ECO:0000313" key="15">
    <source>
        <dbReference type="Proteomes" id="UP001055125"/>
    </source>
</evidence>
<dbReference type="InterPro" id="IPR041222">
    <property type="entry name" value="PriA_3primeBD"/>
</dbReference>
<dbReference type="EMBL" id="BPQP01000074">
    <property type="protein sequence ID" value="GJD97027.1"/>
    <property type="molecule type" value="Genomic_DNA"/>
</dbReference>
<dbReference type="HAMAP" id="MF_00983">
    <property type="entry name" value="PriA"/>
    <property type="match status" value="1"/>
</dbReference>
<dbReference type="Proteomes" id="UP001055125">
    <property type="component" value="Unassembled WGS sequence"/>
</dbReference>
<comment type="subunit">
    <text evidence="11">Component of the replication restart primosome.</text>
</comment>
<feature type="region of interest" description="Disordered" evidence="12">
    <location>
        <begin position="210"/>
        <end position="253"/>
    </location>
</feature>
<feature type="binding site" evidence="11">
    <location>
        <position position="503"/>
    </location>
    <ligand>
        <name>Zn(2+)</name>
        <dbReference type="ChEBI" id="CHEBI:29105"/>
        <label>2</label>
    </ligand>
</feature>
<dbReference type="PROSITE" id="PS51192">
    <property type="entry name" value="HELICASE_ATP_BIND_1"/>
    <property type="match status" value="1"/>
</dbReference>
<evidence type="ECO:0000256" key="3">
    <source>
        <dbReference type="ARBA" id="ARBA00022723"/>
    </source>
</evidence>
<keyword evidence="5 11" id="KW-0378">Hydrolase</keyword>
<feature type="binding site" evidence="11">
    <location>
        <position position="497"/>
    </location>
    <ligand>
        <name>Zn(2+)</name>
        <dbReference type="ChEBI" id="CHEBI:29105"/>
        <label>1</label>
    </ligand>
</feature>
<keyword evidence="7 11" id="KW-0862">Zinc</keyword>
<keyword evidence="4 11" id="KW-0547">Nucleotide-binding</keyword>
<dbReference type="InterPro" id="IPR027417">
    <property type="entry name" value="P-loop_NTPase"/>
</dbReference>
<keyword evidence="9 11" id="KW-0238">DNA-binding</keyword>
<reference evidence="14" key="1">
    <citation type="journal article" date="2021" name="Front. Microbiol.">
        <title>Comprehensive Comparative Genomics and Phenotyping of Methylobacterium Species.</title>
        <authorList>
            <person name="Alessa O."/>
            <person name="Ogura Y."/>
            <person name="Fujitani Y."/>
            <person name="Takami H."/>
            <person name="Hayashi T."/>
            <person name="Sahin N."/>
            <person name="Tani A."/>
        </authorList>
    </citation>
    <scope>NUCLEOTIDE SEQUENCE</scope>
    <source>
        <strain evidence="14">DSM 19015</strain>
    </source>
</reference>
<feature type="binding site" evidence="11">
    <location>
        <position position="537"/>
    </location>
    <ligand>
        <name>Zn(2+)</name>
        <dbReference type="ChEBI" id="CHEBI:29105"/>
        <label>1</label>
    </ligand>
</feature>
<comment type="cofactor">
    <cofactor evidence="11">
        <name>Zn(2+)</name>
        <dbReference type="ChEBI" id="CHEBI:29105"/>
    </cofactor>
    <text evidence="11">Binds 2 zinc ions per subunit.</text>
</comment>
<comment type="catalytic activity">
    <reaction evidence="11">
        <text>ATP + H2O = ADP + phosphate + H(+)</text>
        <dbReference type="Rhea" id="RHEA:13065"/>
        <dbReference type="ChEBI" id="CHEBI:15377"/>
        <dbReference type="ChEBI" id="CHEBI:15378"/>
        <dbReference type="ChEBI" id="CHEBI:30616"/>
        <dbReference type="ChEBI" id="CHEBI:43474"/>
        <dbReference type="ChEBI" id="CHEBI:456216"/>
        <dbReference type="EC" id="5.6.2.4"/>
    </reaction>
</comment>
<reference evidence="14" key="2">
    <citation type="submission" date="2021-08" db="EMBL/GenBank/DDBJ databases">
        <authorList>
            <person name="Tani A."/>
            <person name="Ola A."/>
            <person name="Ogura Y."/>
            <person name="Katsura K."/>
            <person name="Hayashi T."/>
        </authorList>
    </citation>
    <scope>NUCLEOTIDE SEQUENCE</scope>
    <source>
        <strain evidence="14">DSM 19015</strain>
    </source>
</reference>
<dbReference type="InterPro" id="IPR040498">
    <property type="entry name" value="PriA_CRR"/>
</dbReference>
<evidence type="ECO:0000256" key="5">
    <source>
        <dbReference type="ARBA" id="ARBA00022801"/>
    </source>
</evidence>
<dbReference type="InterPro" id="IPR014001">
    <property type="entry name" value="Helicase_ATP-bd"/>
</dbReference>
<evidence type="ECO:0000256" key="9">
    <source>
        <dbReference type="ARBA" id="ARBA00023125"/>
    </source>
</evidence>
<comment type="function">
    <text evidence="11">Initiates the restart of stalled replication forks, which reloads the replicative helicase on sites other than the origin of replication. Recognizes and binds to abandoned replication forks and remodels them to uncover a helicase loading site. Promotes assembly of the primosome at these replication forks.</text>
</comment>
<name>A0ABQ4S3Q0_9HYPH</name>
<keyword evidence="6 11" id="KW-0347">Helicase</keyword>
<feature type="binding site" evidence="11">
    <location>
        <position position="506"/>
    </location>
    <ligand>
        <name>Zn(2+)</name>
        <dbReference type="ChEBI" id="CHEBI:29105"/>
        <label>2</label>
    </ligand>
</feature>
<organism evidence="14 15">
    <name type="scientific">Methylobacterium iners</name>
    <dbReference type="NCBI Taxonomy" id="418707"/>
    <lineage>
        <taxon>Bacteria</taxon>
        <taxon>Pseudomonadati</taxon>
        <taxon>Pseudomonadota</taxon>
        <taxon>Alphaproteobacteria</taxon>
        <taxon>Hyphomicrobiales</taxon>
        <taxon>Methylobacteriaceae</taxon>
        <taxon>Methylobacterium</taxon>
    </lineage>
</organism>
<dbReference type="NCBIfam" id="NF004070">
    <property type="entry name" value="PRK05580.2-2"/>
    <property type="match status" value="1"/>
</dbReference>
<evidence type="ECO:0000256" key="6">
    <source>
        <dbReference type="ARBA" id="ARBA00022806"/>
    </source>
</evidence>
<keyword evidence="2 11" id="KW-0235">DNA replication</keyword>
<dbReference type="SMART" id="SM00490">
    <property type="entry name" value="HELICc"/>
    <property type="match status" value="1"/>
</dbReference>
<evidence type="ECO:0000256" key="7">
    <source>
        <dbReference type="ARBA" id="ARBA00022833"/>
    </source>
</evidence>
<evidence type="ECO:0000313" key="14">
    <source>
        <dbReference type="EMBL" id="GJD97027.1"/>
    </source>
</evidence>
<sequence length="786" mass="83453">MPRTAEILIPLALESAYSYAVPEGLELAAGDVVQVPLGPREIVGVVWEVGESASGSNLRPVTGRVEVPPLAPGLRGLVDWLARYTLAPKGSALAMTLRLPDEAAGTETIRVGVRAAGRPPARATAARTKVLAVAADGAVHGKSALAKAAGVSLSVVDGLIDDGALETVALQPEPVALPPDPDHARVPLSEAQAEAAAKLIAFLNPPPSAGEGACGAGGRGDRNISGEGGAPLSRPSLRRGPPSPTQVGPARLGHQDADLGQARDRVGGGSSAPAAILLEGVTGSGKTEVYFEAIAECIRRGRQALILMPEIALTAQFLDRFADRFGVRPATWHSGIGGKRRERLRAGVAAGEVAVVVGARSALFLPFAELGLIVVDEEHEAAYKQEDGVHYHARDMAVVRGRIEGCTIVLASATPSIETRVNAMRGRYAHIGLPERFGGRRLPDIAAIDMRLDKPERGRFLAPPLVAAVRSNLAAGEQALLFLNRRGYAPLTLCRACGHRYRCRNCSTWLVEHRFRRALVCHQCGYAERRPESCSECGTFDNLTACGPGVERIAEEVAELFPDKRVIVLSSDFPGGAERLRSELQTVAEGGCDIVIGTQLVAKGHNFPHLTLVGVLDADVGLTSGDPRAAERTFQLLQQVTGRAGRGDRPGRAFVQTYQPEHPVIAALLSGDAERFYAEEIAAREEAGLPPFGRLAALIVSANEREAAEKHGQALARAADPPAGVMVLGPAEAPLALIRGRYRFRLLVKTERSINLQSYLRDWLAQGPKIRGNVRVSVDVDPQSFL</sequence>
<dbReference type="SUPFAM" id="SSF52540">
    <property type="entry name" value="P-loop containing nucleoside triphosphate hydrolases"/>
    <property type="match status" value="1"/>
</dbReference>
<dbReference type="PANTHER" id="PTHR30580">
    <property type="entry name" value="PRIMOSOMAL PROTEIN N"/>
    <property type="match status" value="1"/>
</dbReference>
<dbReference type="NCBIfam" id="TIGR00595">
    <property type="entry name" value="priA"/>
    <property type="match status" value="1"/>
</dbReference>
<dbReference type="Gene3D" id="3.40.50.300">
    <property type="entry name" value="P-loop containing nucleotide triphosphate hydrolases"/>
    <property type="match status" value="2"/>
</dbReference>
<evidence type="ECO:0000256" key="11">
    <source>
        <dbReference type="HAMAP-Rule" id="MF_00983"/>
    </source>
</evidence>
<dbReference type="SMART" id="SM00487">
    <property type="entry name" value="DEXDc"/>
    <property type="match status" value="1"/>
</dbReference>
<feature type="binding site" evidence="11">
    <location>
        <position position="494"/>
    </location>
    <ligand>
        <name>Zn(2+)</name>
        <dbReference type="ChEBI" id="CHEBI:29105"/>
        <label>1</label>
    </ligand>
</feature>
<feature type="compositionally biased region" description="Low complexity" evidence="12">
    <location>
        <begin position="231"/>
        <end position="240"/>
    </location>
</feature>
<evidence type="ECO:0000256" key="8">
    <source>
        <dbReference type="ARBA" id="ARBA00022840"/>
    </source>
</evidence>
<dbReference type="InterPro" id="IPR042115">
    <property type="entry name" value="PriA_3primeBD_sf"/>
</dbReference>
<dbReference type="Pfam" id="PF17764">
    <property type="entry name" value="PriA_3primeBD"/>
    <property type="match status" value="1"/>
</dbReference>
<evidence type="ECO:0000256" key="1">
    <source>
        <dbReference type="ARBA" id="ARBA00022515"/>
    </source>
</evidence>
<gene>
    <name evidence="11 14" type="primary">priA</name>
    <name evidence="14" type="ORF">OCOJLMKI_4255</name>
</gene>
<evidence type="ECO:0000256" key="4">
    <source>
        <dbReference type="ARBA" id="ARBA00022741"/>
    </source>
</evidence>
<keyword evidence="1 11" id="KW-0639">Primosome</keyword>
<dbReference type="Gene3D" id="3.40.1440.60">
    <property type="entry name" value="PriA, 3(prime) DNA-binding domain"/>
    <property type="match status" value="1"/>
</dbReference>
<comment type="caution">
    <text evidence="14">The sequence shown here is derived from an EMBL/GenBank/DDBJ whole genome shotgun (WGS) entry which is preliminary data.</text>
</comment>
<feature type="binding site" evidence="11">
    <location>
        <position position="524"/>
    </location>
    <ligand>
        <name>Zn(2+)</name>
        <dbReference type="ChEBI" id="CHEBI:29105"/>
        <label>2</label>
    </ligand>
</feature>
<dbReference type="EC" id="5.6.2.4" evidence="11"/>
<keyword evidence="8 11" id="KW-0067">ATP-binding</keyword>
<dbReference type="InterPro" id="IPR005259">
    <property type="entry name" value="PriA"/>
</dbReference>
<dbReference type="Pfam" id="PF00270">
    <property type="entry name" value="DEAD"/>
    <property type="match status" value="1"/>
</dbReference>
<dbReference type="InterPro" id="IPR041236">
    <property type="entry name" value="PriA_C"/>
</dbReference>
<dbReference type="Pfam" id="PF18074">
    <property type="entry name" value="PriA_C"/>
    <property type="match status" value="1"/>
</dbReference>
<dbReference type="InterPro" id="IPR001650">
    <property type="entry name" value="Helicase_C-like"/>
</dbReference>
<dbReference type="Pfam" id="PF18319">
    <property type="entry name" value="Zn_ribbon_PriA"/>
    <property type="match status" value="1"/>
</dbReference>
<accession>A0ABQ4S3Q0</accession>
<protein>
    <recommendedName>
        <fullName evidence="11">Replication restart protein PriA</fullName>
    </recommendedName>
    <alternativeName>
        <fullName evidence="11">ATP-dependent DNA helicase PriA</fullName>
        <ecNumber evidence="11">5.6.2.4</ecNumber>
    </alternativeName>
    <alternativeName>
        <fullName evidence="11">DNA 3'-5' helicase PriA</fullName>
    </alternativeName>
</protein>
<comment type="similarity">
    <text evidence="11">Belongs to the helicase family. PriA subfamily.</text>
</comment>
<keyword evidence="15" id="KW-1185">Reference proteome</keyword>
<evidence type="ECO:0000256" key="2">
    <source>
        <dbReference type="ARBA" id="ARBA00022705"/>
    </source>
</evidence>
<keyword evidence="3 11" id="KW-0479">Metal-binding</keyword>
<evidence type="ECO:0000259" key="13">
    <source>
        <dbReference type="PROSITE" id="PS51192"/>
    </source>
</evidence>
<dbReference type="InterPro" id="IPR011545">
    <property type="entry name" value="DEAD/DEAH_box_helicase_dom"/>
</dbReference>
<dbReference type="PANTHER" id="PTHR30580:SF0">
    <property type="entry name" value="PRIMOSOMAL PROTEIN N"/>
    <property type="match status" value="1"/>
</dbReference>
<feature type="domain" description="Helicase ATP-binding" evidence="13">
    <location>
        <begin position="267"/>
        <end position="433"/>
    </location>
</feature>
<evidence type="ECO:0000256" key="10">
    <source>
        <dbReference type="ARBA" id="ARBA00023235"/>
    </source>
</evidence>
<proteinExistence type="inferred from homology"/>
<keyword evidence="10 11" id="KW-0413">Isomerase</keyword>
<evidence type="ECO:0000256" key="12">
    <source>
        <dbReference type="SAM" id="MobiDB-lite"/>
    </source>
</evidence>
<feature type="binding site" evidence="11">
    <location>
        <position position="534"/>
    </location>
    <ligand>
        <name>Zn(2+)</name>
        <dbReference type="ChEBI" id="CHEBI:29105"/>
        <label>1</label>
    </ligand>
</feature>
<feature type="binding site" evidence="11">
    <location>
        <position position="521"/>
    </location>
    <ligand>
        <name>Zn(2+)</name>
        <dbReference type="ChEBI" id="CHEBI:29105"/>
        <label>2</label>
    </ligand>
</feature>